<feature type="domain" description="SWIM-type" evidence="6">
    <location>
        <begin position="329"/>
        <end position="361"/>
    </location>
</feature>
<keyword evidence="2 4" id="KW-0863">Zinc-finger</keyword>
<dbReference type="Pfam" id="PF21056">
    <property type="entry name" value="ZSWIM1-3_RNaseH-like"/>
    <property type="match status" value="1"/>
</dbReference>
<keyword evidence="8" id="KW-1185">Reference proteome</keyword>
<name>A0A9J6EBF6_RHIMP</name>
<evidence type="ECO:0000313" key="8">
    <source>
        <dbReference type="Proteomes" id="UP000821866"/>
    </source>
</evidence>
<evidence type="ECO:0000256" key="1">
    <source>
        <dbReference type="ARBA" id="ARBA00022723"/>
    </source>
</evidence>
<dbReference type="SMART" id="SM00575">
    <property type="entry name" value="ZnF_PMZ"/>
    <property type="match status" value="1"/>
</dbReference>
<protein>
    <recommendedName>
        <fullName evidence="6">SWIM-type domain-containing protein</fullName>
    </recommendedName>
</protein>
<dbReference type="PROSITE" id="PS50966">
    <property type="entry name" value="ZF_SWIM"/>
    <property type="match status" value="1"/>
</dbReference>
<dbReference type="VEuPathDB" id="VectorBase:LOC119168339"/>
<dbReference type="PANTHER" id="PTHR31569:SF4">
    <property type="entry name" value="SWIM-TYPE DOMAIN-CONTAINING PROTEIN"/>
    <property type="match status" value="1"/>
</dbReference>
<gene>
    <name evidence="7" type="ORF">HPB51_017196</name>
</gene>
<dbReference type="VEuPathDB" id="VectorBase:LOC119181194"/>
<accession>A0A9J6EBF6</accession>
<dbReference type="InterPro" id="IPR048324">
    <property type="entry name" value="ZSWIM1-3_RNaseH-like"/>
</dbReference>
<evidence type="ECO:0000256" key="4">
    <source>
        <dbReference type="PROSITE-ProRule" id="PRU00325"/>
    </source>
</evidence>
<dbReference type="InterPro" id="IPR052579">
    <property type="entry name" value="Zinc_finger_SWIM"/>
</dbReference>
<reference evidence="7" key="2">
    <citation type="submission" date="2021-09" db="EMBL/GenBank/DDBJ databases">
        <authorList>
            <person name="Jia N."/>
            <person name="Wang J."/>
            <person name="Shi W."/>
            <person name="Du L."/>
            <person name="Sun Y."/>
            <person name="Zhan W."/>
            <person name="Jiang J."/>
            <person name="Wang Q."/>
            <person name="Zhang B."/>
            <person name="Ji P."/>
            <person name="Sakyi L.B."/>
            <person name="Cui X."/>
            <person name="Yuan T."/>
            <person name="Jiang B."/>
            <person name="Yang W."/>
            <person name="Lam T.T.-Y."/>
            <person name="Chang Q."/>
            <person name="Ding S."/>
            <person name="Wang X."/>
            <person name="Zhu J."/>
            <person name="Ruan X."/>
            <person name="Zhao L."/>
            <person name="Wei J."/>
            <person name="Que T."/>
            <person name="Du C."/>
            <person name="Cheng J."/>
            <person name="Dai P."/>
            <person name="Han X."/>
            <person name="Huang E."/>
            <person name="Gao Y."/>
            <person name="Liu J."/>
            <person name="Shao H."/>
            <person name="Ye R."/>
            <person name="Li L."/>
            <person name="Wei W."/>
            <person name="Wang X."/>
            <person name="Wang C."/>
            <person name="Huo Q."/>
            <person name="Li W."/>
            <person name="Guo W."/>
            <person name="Chen H."/>
            <person name="Chen S."/>
            <person name="Zhou L."/>
            <person name="Zhou L."/>
            <person name="Ni X."/>
            <person name="Tian J."/>
            <person name="Zhou Y."/>
            <person name="Sheng Y."/>
            <person name="Liu T."/>
            <person name="Pan Y."/>
            <person name="Xia L."/>
            <person name="Li J."/>
            <person name="Zhao F."/>
            <person name="Cao W."/>
        </authorList>
    </citation>
    <scope>NUCLEOTIDE SEQUENCE</scope>
    <source>
        <strain evidence="7">Rmic-2018</strain>
        <tissue evidence="7">Larvae</tissue>
    </source>
</reference>
<organism evidence="7 8">
    <name type="scientific">Rhipicephalus microplus</name>
    <name type="common">Cattle tick</name>
    <name type="synonym">Boophilus microplus</name>
    <dbReference type="NCBI Taxonomy" id="6941"/>
    <lineage>
        <taxon>Eukaryota</taxon>
        <taxon>Metazoa</taxon>
        <taxon>Ecdysozoa</taxon>
        <taxon>Arthropoda</taxon>
        <taxon>Chelicerata</taxon>
        <taxon>Arachnida</taxon>
        <taxon>Acari</taxon>
        <taxon>Parasitiformes</taxon>
        <taxon>Ixodida</taxon>
        <taxon>Ixodoidea</taxon>
        <taxon>Ixodidae</taxon>
        <taxon>Rhipicephalinae</taxon>
        <taxon>Rhipicephalus</taxon>
        <taxon>Boophilus</taxon>
    </lineage>
</organism>
<feature type="compositionally biased region" description="Basic and acidic residues" evidence="5">
    <location>
        <begin position="576"/>
        <end position="587"/>
    </location>
</feature>
<feature type="compositionally biased region" description="Polar residues" evidence="5">
    <location>
        <begin position="505"/>
        <end position="536"/>
    </location>
</feature>
<keyword evidence="3" id="KW-0862">Zinc</keyword>
<proteinExistence type="predicted"/>
<evidence type="ECO:0000259" key="6">
    <source>
        <dbReference type="PROSITE" id="PS50966"/>
    </source>
</evidence>
<dbReference type="Pfam" id="PF20784">
    <property type="entry name" value="DUF5575_C"/>
    <property type="match status" value="1"/>
</dbReference>
<comment type="caution">
    <text evidence="7">The sequence shown here is derived from an EMBL/GenBank/DDBJ whole genome shotgun (WGS) entry which is preliminary data.</text>
</comment>
<evidence type="ECO:0000256" key="2">
    <source>
        <dbReference type="ARBA" id="ARBA00022771"/>
    </source>
</evidence>
<evidence type="ECO:0000313" key="7">
    <source>
        <dbReference type="EMBL" id="KAH8031424.1"/>
    </source>
</evidence>
<evidence type="ECO:0000256" key="3">
    <source>
        <dbReference type="ARBA" id="ARBA00022833"/>
    </source>
</evidence>
<evidence type="ECO:0000256" key="5">
    <source>
        <dbReference type="SAM" id="MobiDB-lite"/>
    </source>
</evidence>
<feature type="compositionally biased region" description="Basic residues" evidence="5">
    <location>
        <begin position="542"/>
        <end position="552"/>
    </location>
</feature>
<dbReference type="Pfam" id="PF04434">
    <property type="entry name" value="SWIM"/>
    <property type="match status" value="1"/>
</dbReference>
<feature type="region of interest" description="Disordered" evidence="5">
    <location>
        <begin position="505"/>
        <end position="587"/>
    </location>
</feature>
<reference evidence="7" key="1">
    <citation type="journal article" date="2020" name="Cell">
        <title>Large-Scale Comparative Analyses of Tick Genomes Elucidate Their Genetic Diversity and Vector Capacities.</title>
        <authorList>
            <consortium name="Tick Genome and Microbiome Consortium (TIGMIC)"/>
            <person name="Jia N."/>
            <person name="Wang J."/>
            <person name="Shi W."/>
            <person name="Du L."/>
            <person name="Sun Y."/>
            <person name="Zhan W."/>
            <person name="Jiang J.F."/>
            <person name="Wang Q."/>
            <person name="Zhang B."/>
            <person name="Ji P."/>
            <person name="Bell-Sakyi L."/>
            <person name="Cui X.M."/>
            <person name="Yuan T.T."/>
            <person name="Jiang B.G."/>
            <person name="Yang W.F."/>
            <person name="Lam T.T."/>
            <person name="Chang Q.C."/>
            <person name="Ding S.J."/>
            <person name="Wang X.J."/>
            <person name="Zhu J.G."/>
            <person name="Ruan X.D."/>
            <person name="Zhao L."/>
            <person name="Wei J.T."/>
            <person name="Ye R.Z."/>
            <person name="Que T.C."/>
            <person name="Du C.H."/>
            <person name="Zhou Y.H."/>
            <person name="Cheng J.X."/>
            <person name="Dai P.F."/>
            <person name="Guo W.B."/>
            <person name="Han X.H."/>
            <person name="Huang E.J."/>
            <person name="Li L.F."/>
            <person name="Wei W."/>
            <person name="Gao Y.C."/>
            <person name="Liu J.Z."/>
            <person name="Shao H.Z."/>
            <person name="Wang X."/>
            <person name="Wang C.C."/>
            <person name="Yang T.C."/>
            <person name="Huo Q.B."/>
            <person name="Li W."/>
            <person name="Chen H.Y."/>
            <person name="Chen S.E."/>
            <person name="Zhou L.G."/>
            <person name="Ni X.B."/>
            <person name="Tian J.H."/>
            <person name="Sheng Y."/>
            <person name="Liu T."/>
            <person name="Pan Y.S."/>
            <person name="Xia L.Y."/>
            <person name="Li J."/>
            <person name="Zhao F."/>
            <person name="Cao W.C."/>
        </authorList>
    </citation>
    <scope>NUCLEOTIDE SEQUENCE</scope>
    <source>
        <strain evidence="7">Rmic-2018</strain>
    </source>
</reference>
<dbReference type="InterPro" id="IPR006564">
    <property type="entry name" value="Znf_PMZ"/>
</dbReference>
<dbReference type="InterPro" id="IPR007527">
    <property type="entry name" value="Znf_SWIM"/>
</dbReference>
<dbReference type="AlphaFoldDB" id="A0A9J6EBF6"/>
<dbReference type="GO" id="GO:0008270">
    <property type="term" value="F:zinc ion binding"/>
    <property type="evidence" value="ECO:0007669"/>
    <property type="project" value="UniProtKB-KW"/>
</dbReference>
<keyword evidence="1" id="KW-0479">Metal-binding</keyword>
<dbReference type="Proteomes" id="UP000821866">
    <property type="component" value="Chromosome 3"/>
</dbReference>
<dbReference type="PANTHER" id="PTHR31569">
    <property type="entry name" value="SWIM-TYPE DOMAIN-CONTAINING PROTEIN"/>
    <property type="match status" value="1"/>
</dbReference>
<dbReference type="InterPro" id="IPR049218">
    <property type="entry name" value="DUF5575_C"/>
</dbReference>
<sequence>MEELNYCKAKYGAKVLPITDENKELQILFFQTPHMQQAFKCFPEVLLFDATYCTNKLRMHLFVMVVQDGSGLSHVVAYAFVASEQQHVVTGLLEIFVQENSAATNTKVVVIDKDFTEVNAVKAAFPGSPAVQLCEFHVKKAFQTAAAQLGKSLDERKRLLGSFSEMLHAPTPQKYDDAKAEFERYASSEATSYFAKNWSNITEMWVRYHCDQEFTGGNNTNNRVESHNAKIKNVPSSSSKLHEALRGLLKLSTSLSQEAHHKTILLKTCDFYSYEGHEGVQEQCRKVLTPYACKLLSNELVKLRDEPREVKKLSPRTYAVFSTSTDVWHDVSFEKHSCSCTTYKKMKLLCRHMLAVCARFDVKPCLEEAVSRRWFKSYQLEFLGTTADNHEQDDIDSESTTESFAEIQALSMPGPSFQKMNRNQRFNYAMRTLKAIADNLADCQPDVFAARLCFLESVNAAWLRQEDVALSHHEKDKVQAPENSTAQDVCSADMLHADEEQQLLDNNQPSGSIEPLISSSETGSSTNQKSTTSSFVSEIRLPHVKSRGRPNKRVLQNRFKRPREQDDSRPVPFRQLTEKSQTKCKED</sequence>
<dbReference type="EMBL" id="JABSTU010000005">
    <property type="protein sequence ID" value="KAH8031424.1"/>
    <property type="molecule type" value="Genomic_DNA"/>
</dbReference>